<name>A0ABD1YM06_9MARC</name>
<sequence length="99" mass="10325">MKGGGGGRQDPRFIGGGRAGGAVQSPCPAGRVMPLIGEWHPVIGSLHLVSGAWCPKGVTPTVPVWSWDGAEWYGHCIFGARVLCLWGIGAALQLHDVVP</sequence>
<comment type="caution">
    <text evidence="2">The sequence shown here is derived from an EMBL/GenBank/DDBJ whole genome shotgun (WGS) entry which is preliminary data.</text>
</comment>
<accession>A0ABD1YM06</accession>
<organism evidence="2 3">
    <name type="scientific">Riccia fluitans</name>
    <dbReference type="NCBI Taxonomy" id="41844"/>
    <lineage>
        <taxon>Eukaryota</taxon>
        <taxon>Viridiplantae</taxon>
        <taxon>Streptophyta</taxon>
        <taxon>Embryophyta</taxon>
        <taxon>Marchantiophyta</taxon>
        <taxon>Marchantiopsida</taxon>
        <taxon>Marchantiidae</taxon>
        <taxon>Marchantiales</taxon>
        <taxon>Ricciaceae</taxon>
        <taxon>Riccia</taxon>
    </lineage>
</organism>
<dbReference type="EMBL" id="JBHFFA010000004">
    <property type="protein sequence ID" value="KAL2631641.1"/>
    <property type="molecule type" value="Genomic_DNA"/>
</dbReference>
<feature type="region of interest" description="Disordered" evidence="1">
    <location>
        <begin position="1"/>
        <end position="23"/>
    </location>
</feature>
<dbReference type="Proteomes" id="UP001605036">
    <property type="component" value="Unassembled WGS sequence"/>
</dbReference>
<reference evidence="2 3" key="1">
    <citation type="submission" date="2024-09" db="EMBL/GenBank/DDBJ databases">
        <title>Chromosome-scale assembly of Riccia fluitans.</title>
        <authorList>
            <person name="Paukszto L."/>
            <person name="Sawicki J."/>
            <person name="Karawczyk K."/>
            <person name="Piernik-Szablinska J."/>
            <person name="Szczecinska M."/>
            <person name="Mazdziarz M."/>
        </authorList>
    </citation>
    <scope>NUCLEOTIDE SEQUENCE [LARGE SCALE GENOMIC DNA]</scope>
    <source>
        <strain evidence="2">Rf_01</strain>
        <tissue evidence="2">Aerial parts of the thallus</tissue>
    </source>
</reference>
<keyword evidence="3" id="KW-1185">Reference proteome</keyword>
<evidence type="ECO:0000256" key="1">
    <source>
        <dbReference type="SAM" id="MobiDB-lite"/>
    </source>
</evidence>
<proteinExistence type="predicted"/>
<dbReference type="AlphaFoldDB" id="A0ABD1YM06"/>
<feature type="compositionally biased region" description="Gly residues" evidence="1">
    <location>
        <begin position="1"/>
        <end position="20"/>
    </location>
</feature>
<protein>
    <submittedName>
        <fullName evidence="2">Uncharacterized protein</fullName>
    </submittedName>
</protein>
<evidence type="ECO:0000313" key="3">
    <source>
        <dbReference type="Proteomes" id="UP001605036"/>
    </source>
</evidence>
<gene>
    <name evidence="2" type="ORF">R1flu_016327</name>
</gene>
<evidence type="ECO:0000313" key="2">
    <source>
        <dbReference type="EMBL" id="KAL2631641.1"/>
    </source>
</evidence>